<evidence type="ECO:0000313" key="15">
    <source>
        <dbReference type="Proteomes" id="UP000324907"/>
    </source>
</evidence>
<accession>A0A5A8D3D5</accession>
<dbReference type="GO" id="GO:0005681">
    <property type="term" value="C:spliceosomal complex"/>
    <property type="evidence" value="ECO:0007669"/>
    <property type="project" value="InterPro"/>
</dbReference>
<comment type="caution">
    <text evidence="13">The sequence shown here is derived from an EMBL/GenBank/DDBJ whole genome shotgun (WGS) entry which is preliminary data.</text>
</comment>
<dbReference type="InterPro" id="IPR001163">
    <property type="entry name" value="Sm_dom_euk/arc"/>
</dbReference>
<evidence type="ECO:0000256" key="5">
    <source>
        <dbReference type="ARBA" id="ARBA00022664"/>
    </source>
</evidence>
<dbReference type="Proteomes" id="UP000325113">
    <property type="component" value="Unassembled WGS sequence"/>
</dbReference>
<dbReference type="PANTHER" id="PTHR23338">
    <property type="entry name" value="SMALL NUCLEAR RIBONUCLEOPROTEIN SM"/>
    <property type="match status" value="1"/>
</dbReference>
<dbReference type="GO" id="GO:0003723">
    <property type="term" value="F:RNA binding"/>
    <property type="evidence" value="ECO:0007669"/>
    <property type="project" value="InterPro"/>
</dbReference>
<feature type="chain" id="PRO_5033472923" description="Small nuclear ribonucleoprotein Sm D3" evidence="11">
    <location>
        <begin position="22"/>
        <end position="160"/>
    </location>
</feature>
<dbReference type="SUPFAM" id="SSF50182">
    <property type="entry name" value="Sm-like ribonucleoproteins"/>
    <property type="match status" value="1"/>
</dbReference>
<evidence type="ECO:0000256" key="9">
    <source>
        <dbReference type="RuleBase" id="RU365050"/>
    </source>
</evidence>
<evidence type="ECO:0000256" key="2">
    <source>
        <dbReference type="ARBA" id="ARBA00004514"/>
    </source>
</evidence>
<keyword evidence="11" id="KW-0732">Signal</keyword>
<organism evidence="13 16">
    <name type="scientific">Cafeteria roenbergensis</name>
    <name type="common">Marine flagellate</name>
    <dbReference type="NCBI Taxonomy" id="33653"/>
    <lineage>
        <taxon>Eukaryota</taxon>
        <taxon>Sar</taxon>
        <taxon>Stramenopiles</taxon>
        <taxon>Bigyra</taxon>
        <taxon>Opalozoa</taxon>
        <taxon>Bicosoecida</taxon>
        <taxon>Cafeteriaceae</taxon>
        <taxon>Cafeteria</taxon>
    </lineage>
</organism>
<feature type="compositionally biased region" description="Pro residues" evidence="10">
    <location>
        <begin position="135"/>
        <end position="149"/>
    </location>
</feature>
<dbReference type="InterPro" id="IPR027141">
    <property type="entry name" value="LSm4/Sm_D1/D3"/>
</dbReference>
<evidence type="ECO:0000256" key="7">
    <source>
        <dbReference type="ARBA" id="ARBA00023242"/>
    </source>
</evidence>
<evidence type="ECO:0000256" key="3">
    <source>
        <dbReference type="ARBA" id="ARBA00008146"/>
    </source>
</evidence>
<evidence type="ECO:0000256" key="8">
    <source>
        <dbReference type="ARBA" id="ARBA00023274"/>
    </source>
</evidence>
<evidence type="ECO:0000259" key="12">
    <source>
        <dbReference type="PROSITE" id="PS52002"/>
    </source>
</evidence>
<reference evidence="15 16" key="1">
    <citation type="submission" date="2019-07" db="EMBL/GenBank/DDBJ databases">
        <title>Genomes of Cafeteria roenbergensis.</title>
        <authorList>
            <person name="Fischer M.G."/>
            <person name="Hackl T."/>
            <person name="Roman M."/>
        </authorList>
    </citation>
    <scope>NUCLEOTIDE SEQUENCE [LARGE SCALE GENOMIC DNA]</scope>
    <source>
        <strain evidence="13 16">Cflag</strain>
        <strain evidence="14 15">RCC970-E3</strain>
    </source>
</reference>
<dbReference type="CDD" id="cd01721">
    <property type="entry name" value="Sm_D3"/>
    <property type="match status" value="1"/>
</dbReference>
<evidence type="ECO:0000256" key="4">
    <source>
        <dbReference type="ARBA" id="ARBA00022490"/>
    </source>
</evidence>
<keyword evidence="5 9" id="KW-0507">mRNA processing</keyword>
<evidence type="ECO:0000256" key="11">
    <source>
        <dbReference type="SAM" id="SignalP"/>
    </source>
</evidence>
<feature type="signal peptide" evidence="11">
    <location>
        <begin position="1"/>
        <end position="21"/>
    </location>
</feature>
<dbReference type="InterPro" id="IPR047575">
    <property type="entry name" value="Sm"/>
</dbReference>
<feature type="region of interest" description="Disordered" evidence="10">
    <location>
        <begin position="133"/>
        <end position="160"/>
    </location>
</feature>
<protein>
    <recommendedName>
        <fullName evidence="9">Small nuclear ribonucleoprotein Sm D3</fullName>
        <shortName evidence="9">Sm-D3</shortName>
    </recommendedName>
    <alternativeName>
        <fullName evidence="9">snRNP core protein D3</fullName>
    </alternativeName>
</protein>
<dbReference type="FunFam" id="2.30.30.100:FF:000002">
    <property type="entry name" value="Small nuclear ribonucleoprotein Sm D3"/>
    <property type="match status" value="1"/>
</dbReference>
<evidence type="ECO:0000313" key="13">
    <source>
        <dbReference type="EMBL" id="KAA0158481.1"/>
    </source>
</evidence>
<dbReference type="PROSITE" id="PS52002">
    <property type="entry name" value="SM"/>
    <property type="match status" value="1"/>
</dbReference>
<dbReference type="GO" id="GO:0005829">
    <property type="term" value="C:cytosol"/>
    <property type="evidence" value="ECO:0007669"/>
    <property type="project" value="UniProtKB-SubCell"/>
</dbReference>
<keyword evidence="4" id="KW-0963">Cytoplasm</keyword>
<evidence type="ECO:0000313" key="16">
    <source>
        <dbReference type="Proteomes" id="UP000325113"/>
    </source>
</evidence>
<dbReference type="Pfam" id="PF01423">
    <property type="entry name" value="LSM"/>
    <property type="match status" value="1"/>
</dbReference>
<keyword evidence="6 9" id="KW-0508">mRNA splicing</keyword>
<keyword evidence="7 9" id="KW-0539">Nucleus</keyword>
<dbReference type="Proteomes" id="UP000324907">
    <property type="component" value="Unassembled WGS sequence"/>
</dbReference>
<evidence type="ECO:0000313" key="14">
    <source>
        <dbReference type="EMBL" id="KAA0160011.1"/>
    </source>
</evidence>
<dbReference type="GO" id="GO:0000387">
    <property type="term" value="P:spliceosomal snRNP assembly"/>
    <property type="evidence" value="ECO:0007669"/>
    <property type="project" value="UniProtKB-UniRule"/>
</dbReference>
<evidence type="ECO:0000256" key="10">
    <source>
        <dbReference type="SAM" id="MobiDB-lite"/>
    </source>
</evidence>
<comment type="subcellular location">
    <subcellularLocation>
        <location evidence="2">Cytoplasm</location>
        <location evidence="2">Cytosol</location>
    </subcellularLocation>
    <subcellularLocation>
        <location evidence="1 9">Nucleus</location>
    </subcellularLocation>
</comment>
<gene>
    <name evidence="14" type="ORF">FNF28_05591</name>
    <name evidence="13" type="ORF">FNF31_05422</name>
</gene>
<evidence type="ECO:0000256" key="1">
    <source>
        <dbReference type="ARBA" id="ARBA00004123"/>
    </source>
</evidence>
<dbReference type="EMBL" id="VLTL01000116">
    <property type="protein sequence ID" value="KAA0160011.1"/>
    <property type="molecule type" value="Genomic_DNA"/>
</dbReference>
<dbReference type="Gene3D" id="2.30.30.100">
    <property type="match status" value="1"/>
</dbReference>
<feature type="domain" description="Sm" evidence="12">
    <location>
        <begin position="11"/>
        <end position="83"/>
    </location>
</feature>
<dbReference type="SMART" id="SM00651">
    <property type="entry name" value="Sm"/>
    <property type="match status" value="1"/>
</dbReference>
<sequence>MAGLARMVIGIPVLVLQDAEGMTVTIETRSDDTYRGFLASVEDCMNCRLSNVFVTRRDGSTMHLDHIFVPGRQIRLVVLPQILEKAPVFGRVRDAKDGKEHVRGLGRGRYLARDAMRAAPPAMPMGMPPMSAMARPPPPFMGARPPPTQPSFLAKRSLGA</sequence>
<dbReference type="EMBL" id="VLTM01000067">
    <property type="protein sequence ID" value="KAA0158481.1"/>
    <property type="molecule type" value="Genomic_DNA"/>
</dbReference>
<keyword evidence="8 9" id="KW-0687">Ribonucleoprotein</keyword>
<name>A0A5A8D3D5_CAFRO</name>
<dbReference type="AlphaFoldDB" id="A0A5A8D3D5"/>
<evidence type="ECO:0000256" key="6">
    <source>
        <dbReference type="ARBA" id="ARBA00023187"/>
    </source>
</evidence>
<dbReference type="InterPro" id="IPR010920">
    <property type="entry name" value="LSM_dom_sf"/>
</dbReference>
<dbReference type="InterPro" id="IPR034099">
    <property type="entry name" value="SmD3"/>
</dbReference>
<proteinExistence type="inferred from homology"/>
<comment type="similarity">
    <text evidence="3 9">Belongs to the snRNP core protein family.</text>
</comment>